<name>A0A0M4E4J6_DROBS</name>
<feature type="region of interest" description="Disordered" evidence="1">
    <location>
        <begin position="68"/>
        <end position="91"/>
    </location>
</feature>
<dbReference type="Proteomes" id="UP000494163">
    <property type="component" value="Chromosome 2L"/>
</dbReference>
<keyword evidence="2" id="KW-0732">Signal</keyword>
<feature type="region of interest" description="Disordered" evidence="1">
    <location>
        <begin position="152"/>
        <end position="310"/>
    </location>
</feature>
<feature type="region of interest" description="Disordered" evidence="1">
    <location>
        <begin position="388"/>
        <end position="420"/>
    </location>
</feature>
<feature type="region of interest" description="Disordered" evidence="1">
    <location>
        <begin position="322"/>
        <end position="347"/>
    </location>
</feature>
<evidence type="ECO:0000256" key="1">
    <source>
        <dbReference type="SAM" id="MobiDB-lite"/>
    </source>
</evidence>
<organism evidence="3 4">
    <name type="scientific">Drosophila busckii</name>
    <name type="common">Fruit fly</name>
    <dbReference type="NCBI Taxonomy" id="30019"/>
    <lineage>
        <taxon>Eukaryota</taxon>
        <taxon>Metazoa</taxon>
        <taxon>Ecdysozoa</taxon>
        <taxon>Arthropoda</taxon>
        <taxon>Hexapoda</taxon>
        <taxon>Insecta</taxon>
        <taxon>Pterygota</taxon>
        <taxon>Neoptera</taxon>
        <taxon>Endopterygota</taxon>
        <taxon>Diptera</taxon>
        <taxon>Brachycera</taxon>
        <taxon>Muscomorpha</taxon>
        <taxon>Ephydroidea</taxon>
        <taxon>Drosophilidae</taxon>
        <taxon>Drosophila</taxon>
    </lineage>
</organism>
<feature type="compositionally biased region" description="Polar residues" evidence="1">
    <location>
        <begin position="402"/>
        <end position="413"/>
    </location>
</feature>
<feature type="signal peptide" evidence="2">
    <location>
        <begin position="1"/>
        <end position="34"/>
    </location>
</feature>
<dbReference type="OMA" id="LPIEHPC"/>
<keyword evidence="4" id="KW-1185">Reference proteome</keyword>
<feature type="compositionally biased region" description="Acidic residues" evidence="1">
    <location>
        <begin position="594"/>
        <end position="604"/>
    </location>
</feature>
<feature type="region of interest" description="Disordered" evidence="1">
    <location>
        <begin position="562"/>
        <end position="604"/>
    </location>
</feature>
<evidence type="ECO:0000313" key="3">
    <source>
        <dbReference type="EMBL" id="ALC38808.1"/>
    </source>
</evidence>
<feature type="compositionally biased region" description="Basic residues" evidence="1">
    <location>
        <begin position="207"/>
        <end position="230"/>
    </location>
</feature>
<feature type="compositionally biased region" description="Low complexity" evidence="1">
    <location>
        <begin position="392"/>
        <end position="401"/>
    </location>
</feature>
<gene>
    <name evidence="3" type="ORF">Dbus_chr2Lg893</name>
</gene>
<feature type="compositionally biased region" description="Basic residues" evidence="1">
    <location>
        <begin position="328"/>
        <end position="340"/>
    </location>
</feature>
<evidence type="ECO:0000313" key="4">
    <source>
        <dbReference type="Proteomes" id="UP000494163"/>
    </source>
</evidence>
<reference evidence="3 4" key="1">
    <citation type="submission" date="2015-08" db="EMBL/GenBank/DDBJ databases">
        <title>Ancestral chromatin configuration constrains chromatin evolution on differentiating sex chromosomes in Drosophila.</title>
        <authorList>
            <person name="Zhou Q."/>
            <person name="Bachtrog D."/>
        </authorList>
    </citation>
    <scope>NUCLEOTIDE SEQUENCE [LARGE SCALE GENOMIC DNA]</scope>
    <source>
        <tissue evidence="3">Whole larvae</tissue>
    </source>
</reference>
<dbReference type="AlphaFoldDB" id="A0A0M4E4J6"/>
<feature type="chain" id="PRO_5005792826" evidence="2">
    <location>
        <begin position="35"/>
        <end position="683"/>
    </location>
</feature>
<dbReference type="OrthoDB" id="7868763at2759"/>
<evidence type="ECO:0000256" key="2">
    <source>
        <dbReference type="SAM" id="SignalP"/>
    </source>
</evidence>
<dbReference type="EMBL" id="CP012523">
    <property type="protein sequence ID" value="ALC38808.1"/>
    <property type="molecule type" value="Genomic_DNA"/>
</dbReference>
<sequence>METVKAKTSAIAIANKLQLLLLLVCGASSISAQAQRELQMLEMMRSILGVASADLSARSQRATPMRFASSVGCDDSRSLSAESPEQLYDDDFNESPECGDFGCDEAFEPKPKLQPCLQPLQQQHLQHPCFVRVYVLREPLLQQDPCANFTLTTRSSSSNNPSSPSNPISPSSNSSPDKLNSNSNPRLNSSTTPSSNITASSSTSTTKKPKPKPRCKPKTRKIKLKPKQRQHSSNSTTTTSTTTTTAMPTTISNTTATTTTVADSTTTATTSDSNSTTEIAETSTELATTTNSSAATTTTTSSNSTELPPTTTTVIYSYQQQLKSLRAQQRRSRKRNKKPKAKLDGVARPSEMVAELLAAPEDSSAAATITTIATFADDETTTDCAAEEEETTTTAFTTETENSLSSAAKATTTESEDCEDEDDMDYEATNQQDTNLCPHFTAPEETGPANLRRSSHTPTRYRKPMKNYVEPILYEGNFGKPRQRQERPAQRDYFVSNKQIMPRPRPKYRERVPPSIYVNNIVRGLKCNDEIGGEQPARLNAPAKRYRVGKDGRRYWLVRRPAGGRAAGDGGYMQPHMPRPRPRARQQAHYSENSGEDVSDSMEQDNEQYFDDGSALPWLRQQQTAQLDPCQVEQEQLDRQLERQRVREGARAIASAERLSERERLRDRDNESLVDYAPAHFFT</sequence>
<feature type="compositionally biased region" description="Low complexity" evidence="1">
    <location>
        <begin position="232"/>
        <end position="310"/>
    </location>
</feature>
<feature type="region of interest" description="Disordered" evidence="1">
    <location>
        <begin position="434"/>
        <end position="461"/>
    </location>
</feature>
<proteinExistence type="predicted"/>
<protein>
    <submittedName>
        <fullName evidence="3">CG13786</fullName>
    </submittedName>
</protein>
<accession>A0A0M4E4J6</accession>
<feature type="compositionally biased region" description="Low complexity" evidence="1">
    <location>
        <begin position="155"/>
        <end position="206"/>
    </location>
</feature>